<evidence type="ECO:0000313" key="2">
    <source>
        <dbReference type="Proteomes" id="UP001054945"/>
    </source>
</evidence>
<gene>
    <name evidence="1" type="ORF">CEXT_270281</name>
</gene>
<dbReference type="EMBL" id="BPLR01011293">
    <property type="protein sequence ID" value="GIY45592.1"/>
    <property type="molecule type" value="Genomic_DNA"/>
</dbReference>
<name>A0AAV4TJN8_CAEEX</name>
<comment type="caution">
    <text evidence="1">The sequence shown here is derived from an EMBL/GenBank/DDBJ whole genome shotgun (WGS) entry which is preliminary data.</text>
</comment>
<dbReference type="AlphaFoldDB" id="A0AAV4TJN8"/>
<proteinExistence type="predicted"/>
<accession>A0AAV4TJN8</accession>
<reference evidence="1 2" key="1">
    <citation type="submission" date="2021-06" db="EMBL/GenBank/DDBJ databases">
        <title>Caerostris extrusa draft genome.</title>
        <authorList>
            <person name="Kono N."/>
            <person name="Arakawa K."/>
        </authorList>
    </citation>
    <scope>NUCLEOTIDE SEQUENCE [LARGE SCALE GENOMIC DNA]</scope>
</reference>
<sequence length="89" mass="9583">MHSSLQDSGNGSGSIVWCGHDMVDKKSSIRVLSLTIRDCLKILAHLFRVTGIRESSGNFSGLCDSAMDGQSAAAGFYGECCCSCSWWKD</sequence>
<evidence type="ECO:0000313" key="1">
    <source>
        <dbReference type="EMBL" id="GIY45592.1"/>
    </source>
</evidence>
<keyword evidence="2" id="KW-1185">Reference proteome</keyword>
<protein>
    <submittedName>
        <fullName evidence="1">Uncharacterized protein</fullName>
    </submittedName>
</protein>
<organism evidence="1 2">
    <name type="scientific">Caerostris extrusa</name>
    <name type="common">Bark spider</name>
    <name type="synonym">Caerostris bankana</name>
    <dbReference type="NCBI Taxonomy" id="172846"/>
    <lineage>
        <taxon>Eukaryota</taxon>
        <taxon>Metazoa</taxon>
        <taxon>Ecdysozoa</taxon>
        <taxon>Arthropoda</taxon>
        <taxon>Chelicerata</taxon>
        <taxon>Arachnida</taxon>
        <taxon>Araneae</taxon>
        <taxon>Araneomorphae</taxon>
        <taxon>Entelegynae</taxon>
        <taxon>Araneoidea</taxon>
        <taxon>Araneidae</taxon>
        <taxon>Caerostris</taxon>
    </lineage>
</organism>
<dbReference type="Proteomes" id="UP001054945">
    <property type="component" value="Unassembled WGS sequence"/>
</dbReference>